<dbReference type="GO" id="GO:0030896">
    <property type="term" value="C:checkpoint clamp complex"/>
    <property type="evidence" value="ECO:0007669"/>
    <property type="project" value="InterPro"/>
</dbReference>
<evidence type="ECO:0000313" key="2">
    <source>
        <dbReference type="EMBL" id="CCA20074.1"/>
    </source>
</evidence>
<name>F0WFU0_9STRA</name>
<dbReference type="Gene3D" id="3.70.10.10">
    <property type="match status" value="1"/>
</dbReference>
<protein>
    <submittedName>
        <fullName evidence="2">Uncharacterized protein AlNc14C85G5475</fullName>
    </submittedName>
</protein>
<feature type="region of interest" description="Disordered" evidence="1">
    <location>
        <begin position="122"/>
        <end position="147"/>
    </location>
</feature>
<dbReference type="HOGENOM" id="CLU_069263_0_0_1"/>
<dbReference type="GO" id="GO:0071479">
    <property type="term" value="P:cellular response to ionizing radiation"/>
    <property type="evidence" value="ECO:0007669"/>
    <property type="project" value="TreeGrafter"/>
</dbReference>
<gene>
    <name evidence="2" type="primary">AlNc14C85G5475</name>
    <name evidence="2" type="ORF">ALNC14_062170</name>
</gene>
<feature type="compositionally biased region" description="Basic and acidic residues" evidence="1">
    <location>
        <begin position="132"/>
        <end position="141"/>
    </location>
</feature>
<dbReference type="AlphaFoldDB" id="F0WFU0"/>
<dbReference type="GO" id="GO:0031573">
    <property type="term" value="P:mitotic intra-S DNA damage checkpoint signaling"/>
    <property type="evidence" value="ECO:0007669"/>
    <property type="project" value="TreeGrafter"/>
</dbReference>
<organism evidence="2">
    <name type="scientific">Albugo laibachii Nc14</name>
    <dbReference type="NCBI Taxonomy" id="890382"/>
    <lineage>
        <taxon>Eukaryota</taxon>
        <taxon>Sar</taxon>
        <taxon>Stramenopiles</taxon>
        <taxon>Oomycota</taxon>
        <taxon>Peronosporomycetes</taxon>
        <taxon>Albuginales</taxon>
        <taxon>Albuginaceae</taxon>
        <taxon>Albugo</taxon>
    </lineage>
</organism>
<dbReference type="InterPro" id="IPR007268">
    <property type="entry name" value="Rad9/Ddc1"/>
</dbReference>
<reference evidence="2" key="2">
    <citation type="submission" date="2011-02" db="EMBL/GenBank/DDBJ databases">
        <authorList>
            <person name="MacLean D."/>
        </authorList>
    </citation>
    <scope>NUCLEOTIDE SEQUENCE</scope>
</reference>
<sequence>MEFHYEIPCERIKVFVAALQSLSAIDKEVSFECENTKQLTLRSINDAQSAAGHVTFLSDFFSKPIHLHIPSSLPHPHTDRIIAKCKLYNKLCCNVFRSISIVQSVHLVIRLEPFHSESQLKASDSKSRKRRRDVESEKTSSSDECPFSDEDPILDAIELIWELHCDHDILKTHRLQVSTCDLLRPLFDCDFALNRLVMRPHTLASILDPVRHANEVRFTFSSSHIRMETNVSQSAKEKTFLHTEAAFETGELTAYTLHKNETIDLIFSSRELKTFQTFCKVSDVPSISIHFDLAGRFAQRKAQPVAHRCCSPVLFSTKASSVSAEWMLSTLEPEIAESQESHELF</sequence>
<dbReference type="GO" id="GO:0006281">
    <property type="term" value="P:DNA repair"/>
    <property type="evidence" value="ECO:0007669"/>
    <property type="project" value="TreeGrafter"/>
</dbReference>
<dbReference type="PANTHER" id="PTHR15237:SF0">
    <property type="entry name" value="CELL CYCLE CHECKPOINT CONTROL PROTEIN"/>
    <property type="match status" value="1"/>
</dbReference>
<dbReference type="Pfam" id="PF04139">
    <property type="entry name" value="Rad9"/>
    <property type="match status" value="1"/>
</dbReference>
<dbReference type="PANTHER" id="PTHR15237">
    <property type="entry name" value="DNA REPAIR PROTEIN RAD9"/>
    <property type="match status" value="1"/>
</dbReference>
<proteinExistence type="predicted"/>
<dbReference type="GO" id="GO:0000076">
    <property type="term" value="P:DNA replication checkpoint signaling"/>
    <property type="evidence" value="ECO:0007669"/>
    <property type="project" value="TreeGrafter"/>
</dbReference>
<reference evidence="2" key="1">
    <citation type="journal article" date="2011" name="PLoS Biol.">
        <title>Gene gain and loss during evolution of obligate parasitism in the white rust pathogen of Arabidopsis thaliana.</title>
        <authorList>
            <person name="Kemen E."/>
            <person name="Gardiner A."/>
            <person name="Schultz-Larsen T."/>
            <person name="Kemen A.C."/>
            <person name="Balmuth A.L."/>
            <person name="Robert-Seilaniantz A."/>
            <person name="Bailey K."/>
            <person name="Holub E."/>
            <person name="Studholme D.J."/>
            <person name="Maclean D."/>
            <person name="Jones J.D."/>
        </authorList>
    </citation>
    <scope>NUCLEOTIDE SEQUENCE</scope>
</reference>
<dbReference type="EMBL" id="FR824130">
    <property type="protein sequence ID" value="CCA20074.1"/>
    <property type="molecule type" value="Genomic_DNA"/>
</dbReference>
<evidence type="ECO:0000256" key="1">
    <source>
        <dbReference type="SAM" id="MobiDB-lite"/>
    </source>
</evidence>
<accession>F0WFU0</accession>